<sequence>MFTEFEKKLDSVTGYKDSRQKYADEVLDNPELFPELIRLCFQTSNKNNSKACWVLELVCYEKPEWFQEHLDIICSNIKNLTDDGAIRAVSKVCLLLSTAHFKKKEILLSENQLQQITETCFDWLIKNTKVASKCYAIRTLHLLGKHFDWVHPELKIILEKDYINHSAAYKAVGREILKKIK</sequence>
<name>A0A1M5KBB5_9FLAO</name>
<protein>
    <recommendedName>
        <fullName evidence="3">Adenylosuccinate lyase</fullName>
    </recommendedName>
</protein>
<dbReference type="InterPro" id="IPR016024">
    <property type="entry name" value="ARM-type_fold"/>
</dbReference>
<dbReference type="Proteomes" id="UP000184516">
    <property type="component" value="Unassembled WGS sequence"/>
</dbReference>
<evidence type="ECO:0008006" key="3">
    <source>
        <dbReference type="Google" id="ProtNLM"/>
    </source>
</evidence>
<reference evidence="2" key="1">
    <citation type="submission" date="2016-11" db="EMBL/GenBank/DDBJ databases">
        <authorList>
            <person name="Varghese N."/>
            <person name="Submissions S."/>
        </authorList>
    </citation>
    <scope>NUCLEOTIDE SEQUENCE [LARGE SCALE GENOMIC DNA]</scope>
    <source>
        <strain evidence="2">DSM 19978</strain>
    </source>
</reference>
<dbReference type="AlphaFoldDB" id="A0A1M5KBB5"/>
<accession>A0A1M5KBB5</accession>
<evidence type="ECO:0000313" key="1">
    <source>
        <dbReference type="EMBL" id="SHG50112.1"/>
    </source>
</evidence>
<dbReference type="RefSeq" id="WP_073370598.1">
    <property type="nucleotide sequence ID" value="NZ_FQWB01000004.1"/>
</dbReference>
<proteinExistence type="predicted"/>
<dbReference type="STRING" id="468056.SAMN05443549_104249"/>
<dbReference type="EMBL" id="FQWB01000004">
    <property type="protein sequence ID" value="SHG50112.1"/>
    <property type="molecule type" value="Genomic_DNA"/>
</dbReference>
<dbReference type="SUPFAM" id="SSF48371">
    <property type="entry name" value="ARM repeat"/>
    <property type="match status" value="1"/>
</dbReference>
<gene>
    <name evidence="1" type="ORF">SAMN05443549_104249</name>
</gene>
<evidence type="ECO:0000313" key="2">
    <source>
        <dbReference type="Proteomes" id="UP000184516"/>
    </source>
</evidence>
<dbReference type="OrthoDB" id="979487at2"/>
<organism evidence="1 2">
    <name type="scientific">Flavobacterium fluvii</name>
    <dbReference type="NCBI Taxonomy" id="468056"/>
    <lineage>
        <taxon>Bacteria</taxon>
        <taxon>Pseudomonadati</taxon>
        <taxon>Bacteroidota</taxon>
        <taxon>Flavobacteriia</taxon>
        <taxon>Flavobacteriales</taxon>
        <taxon>Flavobacteriaceae</taxon>
        <taxon>Flavobacterium</taxon>
    </lineage>
</organism>
<keyword evidence="2" id="KW-1185">Reference proteome</keyword>